<comment type="caution">
    <text evidence="5">The sequence shown here is derived from an EMBL/GenBank/DDBJ whole genome shotgun (WGS) entry which is preliminary data.</text>
</comment>
<dbReference type="OrthoDB" id="9802264at2"/>
<dbReference type="Gene3D" id="3.40.50.300">
    <property type="entry name" value="P-loop containing nucleotide triphosphate hydrolases"/>
    <property type="match status" value="1"/>
</dbReference>
<dbReference type="SUPFAM" id="SSF52540">
    <property type="entry name" value="P-loop containing nucleoside triphosphate hydrolases"/>
    <property type="match status" value="1"/>
</dbReference>
<dbReference type="InterPro" id="IPR017871">
    <property type="entry name" value="ABC_transporter-like_CS"/>
</dbReference>
<dbReference type="PANTHER" id="PTHR42781:SF8">
    <property type="entry name" value="BICARBONATE TRANSPORT ATP-BINDING PROTEIN CMPC"/>
    <property type="match status" value="1"/>
</dbReference>
<accession>A0A4Q1KIB1</accession>
<protein>
    <submittedName>
        <fullName evidence="5">ABC transporter ATP-binding protein</fullName>
    </submittedName>
</protein>
<evidence type="ECO:0000256" key="3">
    <source>
        <dbReference type="ARBA" id="ARBA00022840"/>
    </source>
</evidence>
<dbReference type="InterPro" id="IPR003593">
    <property type="entry name" value="AAA+_ATPase"/>
</dbReference>
<dbReference type="PROSITE" id="PS50893">
    <property type="entry name" value="ABC_TRANSPORTER_2"/>
    <property type="match status" value="1"/>
</dbReference>
<dbReference type="InterPro" id="IPR050093">
    <property type="entry name" value="ABC_SmlMolc_Importer"/>
</dbReference>
<dbReference type="Pfam" id="PF00005">
    <property type="entry name" value="ABC_tran"/>
    <property type="match status" value="1"/>
</dbReference>
<dbReference type="InterPro" id="IPR027417">
    <property type="entry name" value="P-loop_NTPase"/>
</dbReference>
<evidence type="ECO:0000259" key="4">
    <source>
        <dbReference type="PROSITE" id="PS50893"/>
    </source>
</evidence>
<feature type="domain" description="ABC transporter" evidence="4">
    <location>
        <begin position="5"/>
        <end position="242"/>
    </location>
</feature>
<keyword evidence="2" id="KW-0547">Nucleotide-binding</keyword>
<evidence type="ECO:0000313" key="5">
    <source>
        <dbReference type="EMBL" id="RXR29045.1"/>
    </source>
</evidence>
<dbReference type="PROSITE" id="PS00211">
    <property type="entry name" value="ABC_TRANSPORTER_1"/>
    <property type="match status" value="1"/>
</dbReference>
<dbReference type="SMART" id="SM00382">
    <property type="entry name" value="AAA"/>
    <property type="match status" value="1"/>
</dbReference>
<dbReference type="EMBL" id="SBKP01000006">
    <property type="protein sequence ID" value="RXR29045.1"/>
    <property type="molecule type" value="Genomic_DNA"/>
</dbReference>
<dbReference type="RefSeq" id="WP_129404110.1">
    <property type="nucleotide sequence ID" value="NZ_SBKP01000006.1"/>
</dbReference>
<dbReference type="GO" id="GO:0016887">
    <property type="term" value="F:ATP hydrolysis activity"/>
    <property type="evidence" value="ECO:0007669"/>
    <property type="project" value="InterPro"/>
</dbReference>
<dbReference type="AlphaFoldDB" id="A0A4Q1KIB1"/>
<keyword evidence="3 5" id="KW-0067">ATP-binding</keyword>
<dbReference type="PANTHER" id="PTHR42781">
    <property type="entry name" value="SPERMIDINE/PUTRESCINE IMPORT ATP-BINDING PROTEIN POTA"/>
    <property type="match status" value="1"/>
</dbReference>
<keyword evidence="1" id="KW-0813">Transport</keyword>
<evidence type="ECO:0000313" key="6">
    <source>
        <dbReference type="Proteomes" id="UP000290958"/>
    </source>
</evidence>
<dbReference type="GO" id="GO:0005524">
    <property type="term" value="F:ATP binding"/>
    <property type="evidence" value="ECO:0007669"/>
    <property type="project" value="UniProtKB-KW"/>
</dbReference>
<dbReference type="Proteomes" id="UP000290958">
    <property type="component" value="Unassembled WGS sequence"/>
</dbReference>
<reference evidence="6" key="1">
    <citation type="submission" date="2019-01" db="EMBL/GenBank/DDBJ databases">
        <title>Cytophagaceae bacterium strain CAR-16.</title>
        <authorList>
            <person name="Chen W.-M."/>
        </authorList>
    </citation>
    <scope>NUCLEOTIDE SEQUENCE [LARGE SCALE GENOMIC DNA]</scope>
    <source>
        <strain evidence="6">CHR27</strain>
    </source>
</reference>
<evidence type="ECO:0000256" key="2">
    <source>
        <dbReference type="ARBA" id="ARBA00022741"/>
    </source>
</evidence>
<dbReference type="InterPro" id="IPR003439">
    <property type="entry name" value="ABC_transporter-like_ATP-bd"/>
</dbReference>
<gene>
    <name evidence="5" type="ORF">EQG66_08190</name>
</gene>
<name>A0A4Q1KIB1_9SPHN</name>
<proteinExistence type="predicted"/>
<organism evidence="5 6">
    <name type="scientific">Sphingobium fluviale</name>
    <dbReference type="NCBI Taxonomy" id="2506423"/>
    <lineage>
        <taxon>Bacteria</taxon>
        <taxon>Pseudomonadati</taxon>
        <taxon>Pseudomonadota</taxon>
        <taxon>Alphaproteobacteria</taxon>
        <taxon>Sphingomonadales</taxon>
        <taxon>Sphingomonadaceae</taxon>
        <taxon>Sphingobium</taxon>
    </lineage>
</organism>
<keyword evidence="6" id="KW-1185">Reference proteome</keyword>
<sequence length="272" mass="29631">MSALLSLSNIWVEYGDKIVIENVDLDIEEGAFVSIVGPSGAGKSSLLRIILGQEIPTRGTILLDGQRLGGECGPDRGVVFQRYSVFPHISALRNTMFGLECEQAPLSARLFGTAHKAAKAMAMEMLDAVGLADSMHLYPAQMSGGMQQRLAIAQALIKRPRILLLDEPFGALDPGIRADMHALITRLWNDYALTIIMVTHDIREAFKLGTRVLALDKRRHDPDAPHRFGATAVYDLALRNRKDRAAGEELVAASLTPKIDANPNTKESIGHG</sequence>
<evidence type="ECO:0000256" key="1">
    <source>
        <dbReference type="ARBA" id="ARBA00022448"/>
    </source>
</evidence>